<feature type="domain" description="Metalloprotease TldD/E C-terminal" evidence="1">
    <location>
        <begin position="230"/>
        <end position="452"/>
    </location>
</feature>
<protein>
    <recommendedName>
        <fullName evidence="1">Metalloprotease TldD/E C-terminal domain-containing protein</fullName>
    </recommendedName>
</protein>
<dbReference type="GO" id="GO:0006508">
    <property type="term" value="P:proteolysis"/>
    <property type="evidence" value="ECO:0007669"/>
    <property type="project" value="InterPro"/>
</dbReference>
<dbReference type="InterPro" id="IPR045569">
    <property type="entry name" value="Metalloprtase-TldD/E_C"/>
</dbReference>
<gene>
    <name evidence="2" type="ordered locus">cce_4063</name>
</gene>
<dbReference type="AlphaFoldDB" id="B1WQV9"/>
<organism evidence="2 3">
    <name type="scientific">Crocosphaera subtropica (strain ATCC 51142 / BH68)</name>
    <name type="common">Cyanothece sp. (strain ATCC 51142)</name>
    <dbReference type="NCBI Taxonomy" id="43989"/>
    <lineage>
        <taxon>Bacteria</taxon>
        <taxon>Bacillati</taxon>
        <taxon>Cyanobacteriota</taxon>
        <taxon>Cyanophyceae</taxon>
        <taxon>Oscillatoriophycideae</taxon>
        <taxon>Chroococcales</taxon>
        <taxon>Aphanothecaceae</taxon>
        <taxon>Crocosphaera</taxon>
        <taxon>Crocosphaera subtropica</taxon>
    </lineage>
</organism>
<reference evidence="2 3" key="1">
    <citation type="journal article" date="2008" name="Proc. Natl. Acad. Sci. U.S.A.">
        <title>The genome of Cyanothece 51142, a unicellular diazotrophic cyanobacterium important in the marine nitrogen cycle.</title>
        <authorList>
            <person name="Welsh E.A."/>
            <person name="Liberton M."/>
            <person name="Stoeckel J."/>
            <person name="Loh T."/>
            <person name="Elvitigala T."/>
            <person name="Wang C."/>
            <person name="Wollam A."/>
            <person name="Fulton R.S."/>
            <person name="Clifton S.W."/>
            <person name="Jacobs J.M."/>
            <person name="Aurora R."/>
            <person name="Ghosh B.K."/>
            <person name="Sherman L.A."/>
            <person name="Smith R.D."/>
            <person name="Wilson R.K."/>
            <person name="Pakrasi H.B."/>
        </authorList>
    </citation>
    <scope>NUCLEOTIDE SEQUENCE [LARGE SCALE GENOMIC DNA]</scope>
    <source>
        <strain evidence="3">ATCC 51142 / BH68</strain>
    </source>
</reference>
<dbReference type="Proteomes" id="UP000001203">
    <property type="component" value="Chromosome circular"/>
</dbReference>
<sequence length="453" mass="50809">MLIFSLMNNQKLDHLESSFQQLCHLLIDKLQSEEYLTIELSGEQTQFIRFNSAKVRQTGIVKDGTIKLTLMANQRIAFATFSFTGDESGDSQIAVENLNYLRQELPQLPEDPHIVLPENNGTTKEVYPGNLLSTEKAVNEIISPVSELDMTGLYTAGSMIRGNSNSAGQFHWFATENYIVDYSLITPEDKAVKGIFSGQNWDHNKYLEQIKTDKAQFIALEKPSKTIKPGGYRTYFAPAAVADLISMLSWGGISQSSLRRGDSSLLKLQQGKTLSPQFSLQENFSKGSVPRFNELGEIAPEILPIITEGNLVNTLISSRTASEYNLTANGANNYESLRSPELLPGNLSQEEILSTLNTGLYVSNLHYLNWSDRTGGRITGMTRYACFWVENGEIIAPIENLRFDESLYRFWRENLVTLTNFREFIPRTGTYGQRSLGGILTPGMIVNDFQFTL</sequence>
<dbReference type="PANTHER" id="PTHR43666:SF1">
    <property type="entry name" value="CONSERVED PROTEIN"/>
    <property type="match status" value="1"/>
</dbReference>
<dbReference type="eggNOG" id="COG0312">
    <property type="taxonomic scope" value="Bacteria"/>
</dbReference>
<dbReference type="InterPro" id="IPR036059">
    <property type="entry name" value="TldD/PmbA_sf"/>
</dbReference>
<dbReference type="EMBL" id="CP000806">
    <property type="protein sequence ID" value="ACB53411.1"/>
    <property type="molecule type" value="Genomic_DNA"/>
</dbReference>
<dbReference type="HOGENOM" id="CLU_050371_0_0_3"/>
<dbReference type="SUPFAM" id="SSF111283">
    <property type="entry name" value="Putative modulator of DNA gyrase, PmbA/TldD"/>
    <property type="match status" value="1"/>
</dbReference>
<keyword evidence="3" id="KW-1185">Reference proteome</keyword>
<proteinExistence type="predicted"/>
<accession>B1WQV9</accession>
<dbReference type="Pfam" id="PF19289">
    <property type="entry name" value="PmbA_TldD_3rd"/>
    <property type="match status" value="1"/>
</dbReference>
<dbReference type="GO" id="GO:0008237">
    <property type="term" value="F:metallopeptidase activity"/>
    <property type="evidence" value="ECO:0007669"/>
    <property type="project" value="InterPro"/>
</dbReference>
<dbReference type="KEGG" id="cyt:cce_4063"/>
<dbReference type="STRING" id="43989.cce_4063"/>
<evidence type="ECO:0000313" key="3">
    <source>
        <dbReference type="Proteomes" id="UP000001203"/>
    </source>
</evidence>
<dbReference type="PANTHER" id="PTHR43666">
    <property type="entry name" value="TLDD PROTEIN"/>
    <property type="match status" value="1"/>
</dbReference>
<evidence type="ECO:0000259" key="1">
    <source>
        <dbReference type="Pfam" id="PF19289"/>
    </source>
</evidence>
<evidence type="ECO:0000313" key="2">
    <source>
        <dbReference type="EMBL" id="ACB53411.1"/>
    </source>
</evidence>
<name>B1WQV9_CROS5</name>